<sequence length="259" mass="27643">MLPLLTSSSSSDKSVTPVTQLEDGDCGAGNSNGCRPPTPSRSCGGAADARCLRALLWLPSRPGLLLLAPFFRKTRHTTHSPGSASQQPCSHWHAMFCSGANVSYMRQNIAVEVAKRTKLLPNGGIMVGVLSSHVARILLPLLGHAAGRGGEPVLVHDPACPRRRRRRRLTAVEGERRLAAHEQLPLAAYAAAAALQEHRLLLARGLPVPAPSSPPAAATAGRRRSPQAKEVTLPFACPCVVQSHQITRKNSASVRSRLR</sequence>
<reference evidence="2" key="1">
    <citation type="journal article" date="2009" name="PLoS Genet.">
        <title>Sequencing, mapping, and analysis of 27,455 maize full-length cDNAs.</title>
        <authorList>
            <person name="Soderlund C."/>
            <person name="Descour A."/>
            <person name="Kudrna D."/>
            <person name="Bomhoff M."/>
            <person name="Boyd L."/>
            <person name="Currie J."/>
            <person name="Angelova A."/>
            <person name="Collura K."/>
            <person name="Wissotski M."/>
            <person name="Ashley E."/>
            <person name="Morrow D."/>
            <person name="Fernandes J."/>
            <person name="Walbot V."/>
            <person name="Yu Y."/>
        </authorList>
    </citation>
    <scope>NUCLEOTIDE SEQUENCE</scope>
    <source>
        <strain evidence="2">B73</strain>
    </source>
</reference>
<reference evidence="2" key="2">
    <citation type="submission" date="2012-06" db="EMBL/GenBank/DDBJ databases">
        <authorList>
            <person name="Yu Y."/>
            <person name="Currie J."/>
            <person name="Lomeli R."/>
            <person name="Angelova A."/>
            <person name="Collura K."/>
            <person name="Wissotski M."/>
            <person name="Campos D."/>
            <person name="Kudrna D."/>
            <person name="Golser W."/>
            <person name="Ashely E."/>
            <person name="Descour A."/>
            <person name="Fernandes J."/>
            <person name="Soderlund C."/>
            <person name="Walbot V."/>
        </authorList>
    </citation>
    <scope>NUCLEOTIDE SEQUENCE</scope>
    <source>
        <strain evidence="2">B73</strain>
    </source>
</reference>
<feature type="region of interest" description="Disordered" evidence="1">
    <location>
        <begin position="1"/>
        <end position="41"/>
    </location>
</feature>
<name>B7ZZE0_MAIZE</name>
<protein>
    <submittedName>
        <fullName evidence="2">Uncharacterized protein</fullName>
    </submittedName>
</protein>
<dbReference type="AlphaFoldDB" id="B7ZZE0"/>
<organism evidence="2">
    <name type="scientific">Zea mays</name>
    <name type="common">Maize</name>
    <dbReference type="NCBI Taxonomy" id="4577"/>
    <lineage>
        <taxon>Eukaryota</taxon>
        <taxon>Viridiplantae</taxon>
        <taxon>Streptophyta</taxon>
        <taxon>Embryophyta</taxon>
        <taxon>Tracheophyta</taxon>
        <taxon>Spermatophyta</taxon>
        <taxon>Magnoliopsida</taxon>
        <taxon>Liliopsida</taxon>
        <taxon>Poales</taxon>
        <taxon>Poaceae</taxon>
        <taxon>PACMAD clade</taxon>
        <taxon>Panicoideae</taxon>
        <taxon>Andropogonodae</taxon>
        <taxon>Andropogoneae</taxon>
        <taxon>Tripsacinae</taxon>
        <taxon>Zea</taxon>
    </lineage>
</organism>
<dbReference type="EMBL" id="BT054682">
    <property type="protein sequence ID" value="ACL53289.1"/>
    <property type="molecule type" value="mRNA"/>
</dbReference>
<evidence type="ECO:0000256" key="1">
    <source>
        <dbReference type="SAM" id="MobiDB-lite"/>
    </source>
</evidence>
<proteinExistence type="evidence at transcript level"/>
<accession>B7ZZE0</accession>
<evidence type="ECO:0000313" key="2">
    <source>
        <dbReference type="EMBL" id="ACL53289.1"/>
    </source>
</evidence>